<evidence type="ECO:0000313" key="1">
    <source>
        <dbReference type="EMBL" id="OXM84142.1"/>
    </source>
</evidence>
<dbReference type="Proteomes" id="UP000215509">
    <property type="component" value="Unassembled WGS sequence"/>
</dbReference>
<sequence length="211" mass="23178">MSFTGSEGEAVLSWTEAVARIGRMLAEHRPSLYPTEEWDDLIDIRISKLSLDGAGADSGKGDDGQAVKSVLHLWNESLDLSHELSQDMHTPLGSCLHGIMHRMEGDYSNAKYWFRQAGSLPVHSSLLEQAKALFPIGDGERIGSVTLRSQLERLVSASAWDSLLFVDAIAHQVTVAHDAAAEELLLELQWAELKLLLQYAIQQSGGESLEL</sequence>
<name>A0A229UL93_9BACL</name>
<accession>A0A229UL93</accession>
<dbReference type="EMBL" id="NMQW01000034">
    <property type="protein sequence ID" value="OXM84142.1"/>
    <property type="molecule type" value="Genomic_DNA"/>
</dbReference>
<keyword evidence="2" id="KW-1185">Reference proteome</keyword>
<reference evidence="1 2" key="1">
    <citation type="submission" date="2017-07" db="EMBL/GenBank/DDBJ databases">
        <title>Genome sequencing and assembly of Paenibacillus rigui.</title>
        <authorList>
            <person name="Mayilraj S."/>
        </authorList>
    </citation>
    <scope>NUCLEOTIDE SEQUENCE [LARGE SCALE GENOMIC DNA]</scope>
    <source>
        <strain evidence="1 2">JCM 16352</strain>
    </source>
</reference>
<gene>
    <name evidence="1" type="ORF">CF651_22150</name>
</gene>
<dbReference type="OrthoDB" id="370799at2"/>
<comment type="caution">
    <text evidence="1">The sequence shown here is derived from an EMBL/GenBank/DDBJ whole genome shotgun (WGS) entry which is preliminary data.</text>
</comment>
<evidence type="ECO:0000313" key="2">
    <source>
        <dbReference type="Proteomes" id="UP000215509"/>
    </source>
</evidence>
<proteinExistence type="predicted"/>
<dbReference type="AlphaFoldDB" id="A0A229UL93"/>
<organism evidence="1 2">
    <name type="scientific">Paenibacillus rigui</name>
    <dbReference type="NCBI Taxonomy" id="554312"/>
    <lineage>
        <taxon>Bacteria</taxon>
        <taxon>Bacillati</taxon>
        <taxon>Bacillota</taxon>
        <taxon>Bacilli</taxon>
        <taxon>Bacillales</taxon>
        <taxon>Paenibacillaceae</taxon>
        <taxon>Paenibacillus</taxon>
    </lineage>
</organism>
<protein>
    <submittedName>
        <fullName evidence="1">Uncharacterized protein</fullName>
    </submittedName>
</protein>